<evidence type="ECO:0000313" key="6">
    <source>
        <dbReference type="Proteomes" id="UP000190027"/>
    </source>
</evidence>
<dbReference type="EMBL" id="FUYC01000007">
    <property type="protein sequence ID" value="SKA84862.1"/>
    <property type="molecule type" value="Genomic_DNA"/>
</dbReference>
<dbReference type="SUPFAM" id="SSF142019">
    <property type="entry name" value="Nqo1 FMN-binding domain-like"/>
    <property type="match status" value="1"/>
</dbReference>
<keyword evidence="6" id="KW-1185">Reference proteome</keyword>
<dbReference type="PANTHER" id="PTHR43034:SF2">
    <property type="entry name" value="ION-TRANSLOCATING OXIDOREDUCTASE COMPLEX SUBUNIT C"/>
    <property type="match status" value="1"/>
</dbReference>
<evidence type="ECO:0000256" key="3">
    <source>
        <dbReference type="ARBA" id="ARBA00023014"/>
    </source>
</evidence>
<accession>A0A1T4X5K8</accession>
<dbReference type="STRING" id="1121449.SAMN02745704_01829"/>
<dbReference type="GO" id="GO:0016020">
    <property type="term" value="C:membrane"/>
    <property type="evidence" value="ECO:0007669"/>
    <property type="project" value="InterPro"/>
</dbReference>
<dbReference type="GO" id="GO:0046872">
    <property type="term" value="F:metal ion binding"/>
    <property type="evidence" value="ECO:0007669"/>
    <property type="project" value="UniProtKB-KW"/>
</dbReference>
<evidence type="ECO:0000256" key="1">
    <source>
        <dbReference type="ARBA" id="ARBA00022723"/>
    </source>
</evidence>
<proteinExistence type="predicted"/>
<dbReference type="Gene3D" id="3.30.70.20">
    <property type="match status" value="1"/>
</dbReference>
<evidence type="ECO:0000313" key="5">
    <source>
        <dbReference type="EMBL" id="SKA84862.1"/>
    </source>
</evidence>
<keyword evidence="3" id="KW-0411">Iron-sulfur</keyword>
<evidence type="ECO:0000259" key="4">
    <source>
        <dbReference type="PROSITE" id="PS51379"/>
    </source>
</evidence>
<dbReference type="InterPro" id="IPR017900">
    <property type="entry name" value="4Fe4S_Fe_S_CS"/>
</dbReference>
<evidence type="ECO:0000256" key="2">
    <source>
        <dbReference type="ARBA" id="ARBA00023004"/>
    </source>
</evidence>
<dbReference type="OrthoDB" id="9767754at2"/>
<dbReference type="PROSITE" id="PS51379">
    <property type="entry name" value="4FE4S_FER_2"/>
    <property type="match status" value="1"/>
</dbReference>
<dbReference type="InterPro" id="IPR010208">
    <property type="entry name" value="Ion_transpt_RnfC/RsxC"/>
</dbReference>
<dbReference type="GO" id="GO:0051539">
    <property type="term" value="F:4 iron, 4 sulfur cluster binding"/>
    <property type="evidence" value="ECO:0007669"/>
    <property type="project" value="InterPro"/>
</dbReference>
<dbReference type="RefSeq" id="WP_078717383.1">
    <property type="nucleotide sequence ID" value="NZ_FUYC01000007.1"/>
</dbReference>
<dbReference type="SUPFAM" id="SSF46548">
    <property type="entry name" value="alpha-helical ferredoxin"/>
    <property type="match status" value="1"/>
</dbReference>
<dbReference type="GO" id="GO:0009055">
    <property type="term" value="F:electron transfer activity"/>
    <property type="evidence" value="ECO:0007669"/>
    <property type="project" value="InterPro"/>
</dbReference>
<gene>
    <name evidence="5" type="ORF">SAMN02745704_01829</name>
</gene>
<dbReference type="InterPro" id="IPR017896">
    <property type="entry name" value="4Fe4S_Fe-S-bd"/>
</dbReference>
<dbReference type="PANTHER" id="PTHR43034">
    <property type="entry name" value="ION-TRANSLOCATING OXIDOREDUCTASE COMPLEX SUBUNIT C"/>
    <property type="match status" value="1"/>
</dbReference>
<feature type="domain" description="4Fe-4S ferredoxin-type" evidence="4">
    <location>
        <begin position="295"/>
        <end position="325"/>
    </location>
</feature>
<dbReference type="PROSITE" id="PS00198">
    <property type="entry name" value="4FE4S_FER_1"/>
    <property type="match status" value="2"/>
</dbReference>
<dbReference type="Proteomes" id="UP000190027">
    <property type="component" value="Unassembled WGS sequence"/>
</dbReference>
<name>A0A1T4X5K8_9BACT</name>
<organism evidence="5 6">
    <name type="scientific">Paucidesulfovibrio gracilis DSM 16080</name>
    <dbReference type="NCBI Taxonomy" id="1121449"/>
    <lineage>
        <taxon>Bacteria</taxon>
        <taxon>Pseudomonadati</taxon>
        <taxon>Thermodesulfobacteriota</taxon>
        <taxon>Desulfovibrionia</taxon>
        <taxon>Desulfovibrionales</taxon>
        <taxon>Desulfovibrionaceae</taxon>
        <taxon>Paucidesulfovibrio</taxon>
    </lineage>
</organism>
<reference evidence="5 6" key="1">
    <citation type="submission" date="2017-02" db="EMBL/GenBank/DDBJ databases">
        <authorList>
            <person name="Peterson S.W."/>
        </authorList>
    </citation>
    <scope>NUCLEOTIDE SEQUENCE [LARGE SCALE GENOMIC DNA]</scope>
    <source>
        <strain evidence="5 6">DSM 16080</strain>
    </source>
</reference>
<keyword evidence="1" id="KW-0479">Metal-binding</keyword>
<dbReference type="Pfam" id="PF13237">
    <property type="entry name" value="Fer4_10"/>
    <property type="match status" value="1"/>
</dbReference>
<dbReference type="AlphaFoldDB" id="A0A1T4X5K8"/>
<protein>
    <submittedName>
        <fullName evidence="5">Electron transport complex protein RnfC</fullName>
    </submittedName>
</protein>
<dbReference type="InterPro" id="IPR037225">
    <property type="entry name" value="Nuo51_FMN-bd_sf"/>
</dbReference>
<sequence>MPKNVFSLRSDFPGSVVDVPSPQEVSLFICGYDVRVGRGSNVQRGQRLAAHPRPMGGVASAPVSGKVSKVDFAYLTIKPGKSEEVAEFVDVRSLCPGAELNDAMRDLGISVERFHPAETLVINGLNPQPGVSVAEQLLRDAGETVQRGLALVRKAVEPKRCVLATGSGGYRLEGCAVQHINPVYPNSLPQLVLKAVTGRENPADAVIFSVHKLWQIGRVVETGRAIDETVFTLDNVNYRARLGTPILDILDFAGVEIHPGDRLVLSGPLTGYTVFDVNHGLEKGVYALNVVPKDAYPPMEDRPCINCGECVLHCPARLQPNLIARYAEYGMFERARECGLDSCMECGLCSYWCPALRPMQHYIRFAKQQLSQEAGAFPLGWSR</sequence>
<keyword evidence="2" id="KW-0408">Iron</keyword>